<dbReference type="AlphaFoldDB" id="A0A7I7QYW4"/>
<feature type="domain" description="DUF305" evidence="3">
    <location>
        <begin position="74"/>
        <end position="222"/>
    </location>
</feature>
<dbReference type="RefSeq" id="WP_163801023.1">
    <property type="nucleotide sequence ID" value="NZ_AP022588.1"/>
</dbReference>
<dbReference type="KEGG" id="msei:MSEDJ_56500"/>
<feature type="signal peptide" evidence="2">
    <location>
        <begin position="1"/>
        <end position="30"/>
    </location>
</feature>
<protein>
    <recommendedName>
        <fullName evidence="3">DUF305 domain-containing protein</fullName>
    </recommendedName>
</protein>
<dbReference type="Gene3D" id="1.20.1260.10">
    <property type="match status" value="1"/>
</dbReference>
<reference evidence="4 5" key="1">
    <citation type="journal article" date="2019" name="Emerg. Microbes Infect.">
        <title>Comprehensive subspecies identification of 175 nontuberculous mycobacteria species based on 7547 genomic profiles.</title>
        <authorList>
            <person name="Matsumoto Y."/>
            <person name="Kinjo T."/>
            <person name="Motooka D."/>
            <person name="Nabeya D."/>
            <person name="Jung N."/>
            <person name="Uechi K."/>
            <person name="Horii T."/>
            <person name="Iida T."/>
            <person name="Fujita J."/>
            <person name="Nakamura S."/>
        </authorList>
    </citation>
    <scope>NUCLEOTIDE SEQUENCE [LARGE SCALE GENOMIC DNA]</scope>
    <source>
        <strain evidence="4 5">JCM 17899</strain>
    </source>
</reference>
<proteinExistence type="predicted"/>
<evidence type="ECO:0000313" key="4">
    <source>
        <dbReference type="EMBL" id="BBY31554.1"/>
    </source>
</evidence>
<accession>A0A7I7QYW4</accession>
<dbReference type="PANTHER" id="PTHR36933:SF1">
    <property type="entry name" value="SLL0788 PROTEIN"/>
    <property type="match status" value="1"/>
</dbReference>
<dbReference type="Proteomes" id="UP000467193">
    <property type="component" value="Chromosome"/>
</dbReference>
<dbReference type="PANTHER" id="PTHR36933">
    <property type="entry name" value="SLL0788 PROTEIN"/>
    <property type="match status" value="1"/>
</dbReference>
<evidence type="ECO:0000256" key="1">
    <source>
        <dbReference type="SAM" id="MobiDB-lite"/>
    </source>
</evidence>
<evidence type="ECO:0000313" key="5">
    <source>
        <dbReference type="Proteomes" id="UP000467193"/>
    </source>
</evidence>
<dbReference type="Pfam" id="PF03713">
    <property type="entry name" value="DUF305"/>
    <property type="match status" value="1"/>
</dbReference>
<feature type="region of interest" description="Disordered" evidence="1">
    <location>
        <begin position="28"/>
        <end position="65"/>
    </location>
</feature>
<sequence length="223" mass="23188">MFSSTTAVKPTVLAAAVAVALTVAGCTDTASDTSASPTVSSSAGTSGSMPGMDHGGSSASAAPSATRTDFNDADVMFLQMMYPHHAQAVDMAKLVPSRSQNQQVLTLAQNIEKAQGPEMTQMTSMLASFGKPAPSAEMGDHDMPGMGGMPGMMSAEQMNNLTGLSGKAFDQVWLQMMIDHHTGAIDMSNTELRDGTNPDAKKLAQAIIANQQAEITQMRGMLG</sequence>
<organism evidence="4 5">
    <name type="scientific">Mycolicibacterium sediminis</name>
    <dbReference type="NCBI Taxonomy" id="1286180"/>
    <lineage>
        <taxon>Bacteria</taxon>
        <taxon>Bacillati</taxon>
        <taxon>Actinomycetota</taxon>
        <taxon>Actinomycetes</taxon>
        <taxon>Mycobacteriales</taxon>
        <taxon>Mycobacteriaceae</taxon>
        <taxon>Mycolicibacterium</taxon>
    </lineage>
</organism>
<evidence type="ECO:0000259" key="3">
    <source>
        <dbReference type="Pfam" id="PF03713"/>
    </source>
</evidence>
<keyword evidence="5" id="KW-1185">Reference proteome</keyword>
<feature type="chain" id="PRO_5038962529" description="DUF305 domain-containing protein" evidence="2">
    <location>
        <begin position="31"/>
        <end position="223"/>
    </location>
</feature>
<keyword evidence="2" id="KW-0732">Signal</keyword>
<dbReference type="InterPro" id="IPR012347">
    <property type="entry name" value="Ferritin-like"/>
</dbReference>
<evidence type="ECO:0000256" key="2">
    <source>
        <dbReference type="SAM" id="SignalP"/>
    </source>
</evidence>
<gene>
    <name evidence="4" type="ORF">MSEDJ_56500</name>
</gene>
<name>A0A7I7QYW4_9MYCO</name>
<dbReference type="EMBL" id="AP022588">
    <property type="protein sequence ID" value="BBY31554.1"/>
    <property type="molecule type" value="Genomic_DNA"/>
</dbReference>
<dbReference type="InterPro" id="IPR005183">
    <property type="entry name" value="DUF305_CopM-like"/>
</dbReference>